<dbReference type="RefSeq" id="WP_265996579.1">
    <property type="nucleotide sequence ID" value="NZ_JAPJDN010000006.1"/>
</dbReference>
<dbReference type="EMBL" id="JAPJDO010000006">
    <property type="protein sequence ID" value="MCX2937016.1"/>
    <property type="molecule type" value="Genomic_DNA"/>
</dbReference>
<gene>
    <name evidence="1" type="ORF">ORI27_09910</name>
</gene>
<evidence type="ECO:0000313" key="1">
    <source>
        <dbReference type="EMBL" id="MCX2937016.1"/>
    </source>
</evidence>
<protein>
    <submittedName>
        <fullName evidence="1">Uncharacterized protein</fullName>
    </submittedName>
</protein>
<name>A0ABT3SBY4_9MYCO</name>
<accession>A0ABT3SBY4</accession>
<reference evidence="1 2" key="1">
    <citation type="submission" date="2022-11" db="EMBL/GenBank/DDBJ databases">
        <title>Mycobacterium sp. nov.</title>
        <authorList>
            <person name="Papic B."/>
            <person name="Spicic S."/>
            <person name="Duvnjak S."/>
        </authorList>
    </citation>
    <scope>NUCLEOTIDE SEQUENCE [LARGE SCALE GENOMIC DNA]</scope>
    <source>
        <strain evidence="1 2">CVI_P4</strain>
    </source>
</reference>
<sequence length="100" mass="10066">MLKSGARLESQVCQTQVIVVKSTEALDELCAGGAPMIPVGSAPDGRAALDPARSSGTQMGKRYVAPGGAEVLVTRAGIGSLTIGDAAMTLKEAKPLPASD</sequence>
<organism evidence="1 2">
    <name type="scientific">Mycobacterium pinniadriaticum</name>
    <dbReference type="NCBI Taxonomy" id="2994102"/>
    <lineage>
        <taxon>Bacteria</taxon>
        <taxon>Bacillati</taxon>
        <taxon>Actinomycetota</taxon>
        <taxon>Actinomycetes</taxon>
        <taxon>Mycobacteriales</taxon>
        <taxon>Mycobacteriaceae</taxon>
        <taxon>Mycobacterium</taxon>
    </lineage>
</organism>
<proteinExistence type="predicted"/>
<keyword evidence="2" id="KW-1185">Reference proteome</keyword>
<evidence type="ECO:0000313" key="2">
    <source>
        <dbReference type="Proteomes" id="UP001300745"/>
    </source>
</evidence>
<dbReference type="Proteomes" id="UP001300745">
    <property type="component" value="Unassembled WGS sequence"/>
</dbReference>
<comment type="caution">
    <text evidence="1">The sequence shown here is derived from an EMBL/GenBank/DDBJ whole genome shotgun (WGS) entry which is preliminary data.</text>
</comment>